<comment type="caution">
    <text evidence="2">The sequence shown here is derived from an EMBL/GenBank/DDBJ whole genome shotgun (WGS) entry which is preliminary data.</text>
</comment>
<dbReference type="PROSITE" id="PS50943">
    <property type="entry name" value="HTH_CROC1"/>
    <property type="match status" value="1"/>
</dbReference>
<dbReference type="InterPro" id="IPR001387">
    <property type="entry name" value="Cro/C1-type_HTH"/>
</dbReference>
<dbReference type="Proteomes" id="UP000180113">
    <property type="component" value="Unassembled WGS sequence"/>
</dbReference>
<feature type="domain" description="HTH cro/C1-type" evidence="1">
    <location>
        <begin position="19"/>
        <end position="78"/>
    </location>
</feature>
<protein>
    <recommendedName>
        <fullName evidence="1">HTH cro/C1-type domain-containing protein</fullName>
    </recommendedName>
</protein>
<name>A0AB73MI51_MYCCH</name>
<sequence length="163" mass="17797">MGRKAIELGATGRTVATNITRFRGLRGLTLAQLSDRMVEVGRPLTGNTLSAIENLDRRADVDDLVAIAAALEVSPAALLMPQVDEDEDGGIAWLIPTSAEPDRGEETVPTIQSGQFWDWLTADAPLSEPLHTDTGRDEFAVEAWRRAQVPPFAHRMRPGDRRG</sequence>
<proteinExistence type="predicted"/>
<reference evidence="2 3" key="1">
    <citation type="submission" date="2016-10" db="EMBL/GenBank/DDBJ databases">
        <title>Evaluation of Human, Animal and Environmental Mycobacterium chelonae Isolates by Core Genome Phylogenomic Analysis, Targeted Gene Comparison, and Anti-microbial Susceptibility Patterns: A Tale of Mistaken Identities.</title>
        <authorList>
            <person name="Fogelson S.B."/>
            <person name="Camus A.C."/>
            <person name="Lorenz W."/>
            <person name="Vasireddy R."/>
            <person name="Vasireddy S."/>
            <person name="Smith T."/>
            <person name="Brown-Elliott B.A."/>
            <person name="Wallace R.J.Jr."/>
            <person name="Hasan N.A."/>
            <person name="Reischl U."/>
            <person name="Sanchez S."/>
        </authorList>
    </citation>
    <scope>NUCLEOTIDE SEQUENCE [LARGE SCALE GENOMIC DNA]</scope>
    <source>
        <strain evidence="2 3">42895</strain>
    </source>
</reference>
<evidence type="ECO:0000313" key="3">
    <source>
        <dbReference type="Proteomes" id="UP000180113"/>
    </source>
</evidence>
<dbReference type="InterPro" id="IPR010982">
    <property type="entry name" value="Lambda_DNA-bd_dom_sf"/>
</dbReference>
<dbReference type="Pfam" id="PF01381">
    <property type="entry name" value="HTH_3"/>
    <property type="match status" value="1"/>
</dbReference>
<dbReference type="CDD" id="cd00093">
    <property type="entry name" value="HTH_XRE"/>
    <property type="match status" value="1"/>
</dbReference>
<accession>A0AB73MI51</accession>
<dbReference type="EMBL" id="MLHW01000001">
    <property type="protein sequence ID" value="OHT55248.1"/>
    <property type="molecule type" value="Genomic_DNA"/>
</dbReference>
<evidence type="ECO:0000313" key="2">
    <source>
        <dbReference type="EMBL" id="OHT55248.1"/>
    </source>
</evidence>
<dbReference type="SUPFAM" id="SSF47413">
    <property type="entry name" value="lambda repressor-like DNA-binding domains"/>
    <property type="match status" value="1"/>
</dbReference>
<gene>
    <name evidence="2" type="ORF">BKG62_03505</name>
</gene>
<organism evidence="2 3">
    <name type="scientific">Mycobacteroides chelonae</name>
    <name type="common">Mycobacterium chelonae</name>
    <dbReference type="NCBI Taxonomy" id="1774"/>
    <lineage>
        <taxon>Bacteria</taxon>
        <taxon>Bacillati</taxon>
        <taxon>Actinomycetota</taxon>
        <taxon>Actinomycetes</taxon>
        <taxon>Mycobacteriales</taxon>
        <taxon>Mycobacteriaceae</taxon>
        <taxon>Mycobacteroides</taxon>
    </lineage>
</organism>
<dbReference type="RefSeq" id="WP_070914457.1">
    <property type="nucleotide sequence ID" value="NZ_CP058976.1"/>
</dbReference>
<dbReference type="Gene3D" id="1.10.260.40">
    <property type="entry name" value="lambda repressor-like DNA-binding domains"/>
    <property type="match status" value="1"/>
</dbReference>
<dbReference type="AlphaFoldDB" id="A0AB73MI51"/>
<dbReference type="GO" id="GO:0003677">
    <property type="term" value="F:DNA binding"/>
    <property type="evidence" value="ECO:0007669"/>
    <property type="project" value="InterPro"/>
</dbReference>
<dbReference type="SMART" id="SM00530">
    <property type="entry name" value="HTH_XRE"/>
    <property type="match status" value="1"/>
</dbReference>
<evidence type="ECO:0000259" key="1">
    <source>
        <dbReference type="PROSITE" id="PS50943"/>
    </source>
</evidence>